<accession>A0ABN8EYG7</accession>
<evidence type="ECO:0000313" key="7">
    <source>
        <dbReference type="Proteomes" id="UP000837803"/>
    </source>
</evidence>
<sequence length="191" mass="21232">MVIDIVCLVFLAYGFWVGYSRGIISTVLSLASYLFGVLAAMKFGPIAAEMIFEAFPAVTSAGAFVLGVVLLFFLTLILFRIIARGLTGFMERVNINFINQVLGGLLSGLFFTFIFSGLVYFGDRSRIITDEVKANSITYPVLIQLPDIVIENGKAIFPIFYDFYEQAVDAMDRLRDGVDRSENDSIFDLPE</sequence>
<dbReference type="PANTHER" id="PTHR37306:SF1">
    <property type="entry name" value="COLICIN V PRODUCTION PROTEIN"/>
    <property type="match status" value="1"/>
</dbReference>
<dbReference type="Pfam" id="PF02674">
    <property type="entry name" value="Colicin_V"/>
    <property type="match status" value="1"/>
</dbReference>
<keyword evidence="2 5" id="KW-0812">Transmembrane</keyword>
<feature type="transmembrane region" description="Helical" evidence="5">
    <location>
        <begin position="64"/>
        <end position="82"/>
    </location>
</feature>
<evidence type="ECO:0008006" key="8">
    <source>
        <dbReference type="Google" id="ProtNLM"/>
    </source>
</evidence>
<keyword evidence="3 5" id="KW-1133">Transmembrane helix</keyword>
<dbReference type="InterPro" id="IPR003825">
    <property type="entry name" value="Colicin-V_CvpA"/>
</dbReference>
<dbReference type="EMBL" id="CAKLPZ010000001">
    <property type="protein sequence ID" value="CAH0998758.1"/>
    <property type="molecule type" value="Genomic_DNA"/>
</dbReference>
<name>A0ABN8EYG7_9BACT</name>
<feature type="transmembrane region" description="Helical" evidence="5">
    <location>
        <begin position="102"/>
        <end position="121"/>
    </location>
</feature>
<protein>
    <recommendedName>
        <fullName evidence="8">CvpA family protein</fullName>
    </recommendedName>
</protein>
<evidence type="ECO:0000313" key="6">
    <source>
        <dbReference type="EMBL" id="CAH0998758.1"/>
    </source>
</evidence>
<evidence type="ECO:0000256" key="4">
    <source>
        <dbReference type="ARBA" id="ARBA00023136"/>
    </source>
</evidence>
<dbReference type="PANTHER" id="PTHR37306">
    <property type="entry name" value="COLICIN V PRODUCTION PROTEIN"/>
    <property type="match status" value="1"/>
</dbReference>
<evidence type="ECO:0000256" key="3">
    <source>
        <dbReference type="ARBA" id="ARBA00022989"/>
    </source>
</evidence>
<keyword evidence="4 5" id="KW-0472">Membrane</keyword>
<dbReference type="RefSeq" id="WP_238749012.1">
    <property type="nucleotide sequence ID" value="NZ_CAKLPZ010000001.1"/>
</dbReference>
<evidence type="ECO:0000256" key="2">
    <source>
        <dbReference type="ARBA" id="ARBA00022692"/>
    </source>
</evidence>
<organism evidence="6 7">
    <name type="scientific">Neolewinella maritima</name>
    <dbReference type="NCBI Taxonomy" id="1383882"/>
    <lineage>
        <taxon>Bacteria</taxon>
        <taxon>Pseudomonadati</taxon>
        <taxon>Bacteroidota</taxon>
        <taxon>Saprospiria</taxon>
        <taxon>Saprospirales</taxon>
        <taxon>Lewinellaceae</taxon>
        <taxon>Neolewinella</taxon>
    </lineage>
</organism>
<evidence type="ECO:0000256" key="5">
    <source>
        <dbReference type="SAM" id="Phobius"/>
    </source>
</evidence>
<comment type="subcellular location">
    <subcellularLocation>
        <location evidence="1">Membrane</location>
        <topology evidence="1">Multi-pass membrane protein</topology>
    </subcellularLocation>
</comment>
<comment type="caution">
    <text evidence="6">The sequence shown here is derived from an EMBL/GenBank/DDBJ whole genome shotgun (WGS) entry which is preliminary data.</text>
</comment>
<reference evidence="6" key="1">
    <citation type="submission" date="2021-12" db="EMBL/GenBank/DDBJ databases">
        <authorList>
            <person name="Rodrigo-Torres L."/>
            <person name="Arahal R. D."/>
            <person name="Lucena T."/>
        </authorList>
    </citation>
    <scope>NUCLEOTIDE SEQUENCE</scope>
    <source>
        <strain evidence="6">CECT 8419</strain>
    </source>
</reference>
<gene>
    <name evidence="6" type="ORF">LEM8419_00106</name>
</gene>
<keyword evidence="7" id="KW-1185">Reference proteome</keyword>
<proteinExistence type="predicted"/>
<dbReference type="Proteomes" id="UP000837803">
    <property type="component" value="Unassembled WGS sequence"/>
</dbReference>
<evidence type="ECO:0000256" key="1">
    <source>
        <dbReference type="ARBA" id="ARBA00004141"/>
    </source>
</evidence>